<comment type="caution">
    <text evidence="1">The sequence shown here is derived from an EMBL/GenBank/DDBJ whole genome shotgun (WGS) entry which is preliminary data.</text>
</comment>
<proteinExistence type="predicted"/>
<protein>
    <submittedName>
        <fullName evidence="1">Uncharacterized protein</fullName>
    </submittedName>
</protein>
<gene>
    <name evidence="1" type="ORF">A6A04_04640</name>
</gene>
<dbReference type="AlphaFoldDB" id="A0A178MH84"/>
<accession>A0A178MH84</accession>
<keyword evidence="2" id="KW-1185">Reference proteome</keyword>
<organism evidence="1 2">
    <name type="scientific">Paramagnetospirillum marisnigri</name>
    <dbReference type="NCBI Taxonomy" id="1285242"/>
    <lineage>
        <taxon>Bacteria</taxon>
        <taxon>Pseudomonadati</taxon>
        <taxon>Pseudomonadota</taxon>
        <taxon>Alphaproteobacteria</taxon>
        <taxon>Rhodospirillales</taxon>
        <taxon>Magnetospirillaceae</taxon>
        <taxon>Paramagnetospirillum</taxon>
    </lineage>
</organism>
<dbReference type="RefSeq" id="WP_068494215.1">
    <property type="nucleotide sequence ID" value="NZ_LWQT01000077.1"/>
</dbReference>
<reference evidence="1 2" key="1">
    <citation type="submission" date="2016-04" db="EMBL/GenBank/DDBJ databases">
        <title>Draft genome sequence of freshwater magnetotactic bacteria Magnetospirillum marisnigri SP-1 and Magnetospirillum moscoviense BB-1.</title>
        <authorList>
            <person name="Koziaeva V."/>
            <person name="Dziuba M.V."/>
            <person name="Ivanov T.M."/>
            <person name="Kuznetsov B."/>
            <person name="Grouzdev D.S."/>
        </authorList>
    </citation>
    <scope>NUCLEOTIDE SEQUENCE [LARGE SCALE GENOMIC DNA]</scope>
    <source>
        <strain evidence="1 2">SP-1</strain>
    </source>
</reference>
<dbReference type="OrthoDB" id="8457010at2"/>
<evidence type="ECO:0000313" key="1">
    <source>
        <dbReference type="EMBL" id="OAN48050.1"/>
    </source>
</evidence>
<dbReference type="Proteomes" id="UP000078428">
    <property type="component" value="Unassembled WGS sequence"/>
</dbReference>
<sequence length="135" mass="15283">MYQHMTHREMRDVQQYILSQKHMVVPCVHFGEPRSCHANAKLYCETNKGWNVVSGWVLHDGETAMLHSVVFNVGTGEFLDVTLSSQFSEIKLVPDARLKMVEQWGALELALGDKLMPPSVSLNVDYTAPPKTLRL</sequence>
<dbReference type="EMBL" id="LWQT01000077">
    <property type="protein sequence ID" value="OAN48050.1"/>
    <property type="molecule type" value="Genomic_DNA"/>
</dbReference>
<evidence type="ECO:0000313" key="2">
    <source>
        <dbReference type="Proteomes" id="UP000078428"/>
    </source>
</evidence>
<name>A0A178MH84_9PROT</name>